<reference evidence="2" key="1">
    <citation type="journal article" date="2014" name="Front. Microbiol.">
        <title>High frequency of phylogenetically diverse reductive dehalogenase-homologous genes in deep subseafloor sedimentary metagenomes.</title>
        <authorList>
            <person name="Kawai M."/>
            <person name="Futagami T."/>
            <person name="Toyoda A."/>
            <person name="Takaki Y."/>
            <person name="Nishi S."/>
            <person name="Hori S."/>
            <person name="Arai W."/>
            <person name="Tsubouchi T."/>
            <person name="Morono Y."/>
            <person name="Uchiyama I."/>
            <person name="Ito T."/>
            <person name="Fujiyama A."/>
            <person name="Inagaki F."/>
            <person name="Takami H."/>
        </authorList>
    </citation>
    <scope>NUCLEOTIDE SEQUENCE</scope>
    <source>
        <strain evidence="2">Expedition CK06-06</strain>
    </source>
</reference>
<gene>
    <name evidence="2" type="ORF">S01H1_37363</name>
</gene>
<organism evidence="2">
    <name type="scientific">marine sediment metagenome</name>
    <dbReference type="NCBI Taxonomy" id="412755"/>
    <lineage>
        <taxon>unclassified sequences</taxon>
        <taxon>metagenomes</taxon>
        <taxon>ecological metagenomes</taxon>
    </lineage>
</organism>
<evidence type="ECO:0000313" key="2">
    <source>
        <dbReference type="EMBL" id="GAG11814.1"/>
    </source>
</evidence>
<dbReference type="GO" id="GO:0003677">
    <property type="term" value="F:DNA binding"/>
    <property type="evidence" value="ECO:0007669"/>
    <property type="project" value="InterPro"/>
</dbReference>
<sequence length="35" mass="4020">FHVAKDDGERAQVCRSASRELKEILDNYARQGWGN</sequence>
<dbReference type="AlphaFoldDB" id="X0V135"/>
<feature type="non-terminal residue" evidence="2">
    <location>
        <position position="1"/>
    </location>
</feature>
<feature type="domain" description="HTH LytTR-type" evidence="1">
    <location>
        <begin position="1"/>
        <end position="27"/>
    </location>
</feature>
<proteinExistence type="predicted"/>
<name>X0V135_9ZZZZ</name>
<protein>
    <recommendedName>
        <fullName evidence="1">HTH LytTR-type domain-containing protein</fullName>
    </recommendedName>
</protein>
<accession>X0V135</accession>
<dbReference type="PROSITE" id="PS50930">
    <property type="entry name" value="HTH_LYTTR"/>
    <property type="match status" value="1"/>
</dbReference>
<dbReference type="InterPro" id="IPR007492">
    <property type="entry name" value="LytTR_DNA-bd_dom"/>
</dbReference>
<dbReference type="EMBL" id="BARS01023465">
    <property type="protein sequence ID" value="GAG11814.1"/>
    <property type="molecule type" value="Genomic_DNA"/>
</dbReference>
<evidence type="ECO:0000259" key="1">
    <source>
        <dbReference type="PROSITE" id="PS50930"/>
    </source>
</evidence>
<comment type="caution">
    <text evidence="2">The sequence shown here is derived from an EMBL/GenBank/DDBJ whole genome shotgun (WGS) entry which is preliminary data.</text>
</comment>